<protein>
    <recommendedName>
        <fullName evidence="1">DUF4142 domain-containing protein</fullName>
    </recommendedName>
</protein>
<accession>A0A150QLW5</accession>
<sequence>ARPPGESRNKEGTTMLRPVLFTILIGTAILPASVAAQGQGATGHQGQAGEVKLSKADREFVEKAGQGGLLEVRLGQVAQQRAASPEVKRFAQRMIDDHSAANKRLAQVAQQKGVLVPQELDKDHREKVDKLSQKTGTEFDRAYMSEMVDDHEHDVAKFEKASKEAKDADVKGFATATLPQLREHLAMAKQIQGKVKGK</sequence>
<dbReference type="Pfam" id="PF13628">
    <property type="entry name" value="DUF4142"/>
    <property type="match status" value="1"/>
</dbReference>
<dbReference type="EMBL" id="JELX01000121">
    <property type="protein sequence ID" value="KYF68832.1"/>
    <property type="molecule type" value="Genomic_DNA"/>
</dbReference>
<dbReference type="InterPro" id="IPR012347">
    <property type="entry name" value="Ferritin-like"/>
</dbReference>
<evidence type="ECO:0000313" key="3">
    <source>
        <dbReference type="Proteomes" id="UP000075604"/>
    </source>
</evidence>
<evidence type="ECO:0000259" key="1">
    <source>
        <dbReference type="Pfam" id="PF13628"/>
    </source>
</evidence>
<dbReference type="AlphaFoldDB" id="A0A150QLW5"/>
<dbReference type="InterPro" id="IPR025419">
    <property type="entry name" value="DUF4142"/>
</dbReference>
<name>A0A150QLW5_SORCE</name>
<proteinExistence type="predicted"/>
<dbReference type="PANTHER" id="PTHR38593">
    <property type="entry name" value="BLR2558 PROTEIN"/>
    <property type="match status" value="1"/>
</dbReference>
<organism evidence="2 3">
    <name type="scientific">Sorangium cellulosum</name>
    <name type="common">Polyangium cellulosum</name>
    <dbReference type="NCBI Taxonomy" id="56"/>
    <lineage>
        <taxon>Bacteria</taxon>
        <taxon>Pseudomonadati</taxon>
        <taxon>Myxococcota</taxon>
        <taxon>Polyangia</taxon>
        <taxon>Polyangiales</taxon>
        <taxon>Polyangiaceae</taxon>
        <taxon>Sorangium</taxon>
    </lineage>
</organism>
<evidence type="ECO:0000313" key="2">
    <source>
        <dbReference type="EMBL" id="KYF68832.1"/>
    </source>
</evidence>
<gene>
    <name evidence="2" type="ORF">BE04_30620</name>
</gene>
<dbReference type="PANTHER" id="PTHR38593:SF1">
    <property type="entry name" value="BLR2558 PROTEIN"/>
    <property type="match status" value="1"/>
</dbReference>
<comment type="caution">
    <text evidence="2">The sequence shown here is derived from an EMBL/GenBank/DDBJ whole genome shotgun (WGS) entry which is preliminary data.</text>
</comment>
<feature type="domain" description="DUF4142" evidence="1">
    <location>
        <begin position="56"/>
        <end position="191"/>
    </location>
</feature>
<feature type="non-terminal residue" evidence="2">
    <location>
        <position position="1"/>
    </location>
</feature>
<dbReference type="Gene3D" id="1.20.1260.10">
    <property type="match status" value="1"/>
</dbReference>
<dbReference type="Proteomes" id="UP000075604">
    <property type="component" value="Unassembled WGS sequence"/>
</dbReference>
<reference evidence="2 3" key="1">
    <citation type="submission" date="2014-02" db="EMBL/GenBank/DDBJ databases">
        <title>The small core and large imbalanced accessory genome model reveals a collaborative survival strategy of Sorangium cellulosum strains in nature.</title>
        <authorList>
            <person name="Han K."/>
            <person name="Peng R."/>
            <person name="Blom J."/>
            <person name="Li Y.-Z."/>
        </authorList>
    </citation>
    <scope>NUCLEOTIDE SEQUENCE [LARGE SCALE GENOMIC DNA]</scope>
    <source>
        <strain evidence="2 3">So0157-18</strain>
    </source>
</reference>